<proteinExistence type="predicted"/>
<dbReference type="EMBL" id="JAYLAA010000034">
    <property type="protein sequence ID" value="MEC3875731.1"/>
    <property type="molecule type" value="Genomic_DNA"/>
</dbReference>
<reference evidence="1 2" key="1">
    <citation type="submission" date="2024-01" db="EMBL/GenBank/DDBJ databases">
        <title>Chryseobacterium sp. T9W2-O.</title>
        <authorList>
            <person name="Maltman C."/>
        </authorList>
    </citation>
    <scope>NUCLEOTIDE SEQUENCE [LARGE SCALE GENOMIC DNA]</scope>
    <source>
        <strain evidence="1 2">T9W2-O</strain>
    </source>
</reference>
<dbReference type="NCBIfam" id="TIGR01200">
    <property type="entry name" value="GLPGLI"/>
    <property type="match status" value="1"/>
</dbReference>
<evidence type="ECO:0000313" key="2">
    <source>
        <dbReference type="Proteomes" id="UP001348397"/>
    </source>
</evidence>
<dbReference type="Pfam" id="PF22252">
    <property type="entry name" value="PNGase_F-II_N"/>
    <property type="match status" value="1"/>
</dbReference>
<dbReference type="RefSeq" id="WP_326320538.1">
    <property type="nucleotide sequence ID" value="NZ_JAYLAA010000034.1"/>
</dbReference>
<protein>
    <submittedName>
        <fullName evidence="1">GLPGLI family protein</fullName>
    </submittedName>
</protein>
<organism evidence="1 2">
    <name type="scientific">Chryseobacterium salviniae</name>
    <dbReference type="NCBI Taxonomy" id="3101750"/>
    <lineage>
        <taxon>Bacteria</taxon>
        <taxon>Pseudomonadati</taxon>
        <taxon>Bacteroidota</taxon>
        <taxon>Flavobacteriia</taxon>
        <taxon>Flavobacteriales</taxon>
        <taxon>Weeksellaceae</taxon>
        <taxon>Chryseobacterium group</taxon>
        <taxon>Chryseobacterium</taxon>
    </lineage>
</organism>
<comment type="caution">
    <text evidence="1">The sequence shown here is derived from an EMBL/GenBank/DDBJ whole genome shotgun (WGS) entry which is preliminary data.</text>
</comment>
<name>A0ABU6HRQ8_9FLAO</name>
<evidence type="ECO:0000313" key="1">
    <source>
        <dbReference type="EMBL" id="MEC3875731.1"/>
    </source>
</evidence>
<gene>
    <name evidence="1" type="ORF">SOP96_08425</name>
</gene>
<dbReference type="Proteomes" id="UP001348397">
    <property type="component" value="Unassembled WGS sequence"/>
</dbReference>
<dbReference type="InterPro" id="IPR005901">
    <property type="entry name" value="GLPGLI"/>
</dbReference>
<sequence length="270" mass="31793">MIKNESFFLQFFFKKNCFIFLFFSFFFAYPQEKLNAEIRVGYFLKAKNSLKNNAKLHSEEFWLVANNKESVFKAKDAYVFDSLKAQGLKFEQLLSHFDLKGQSNIFIKNKKIEFTNSVNVDHELGYIEGGTWNWQIVNEYKEILGLKCKKATITKYGRNWIAYFTEDYPMPFGPYKFNNLPGLILEVFDDKNDYSFTATSIEKFKQSYAVSRFSKPKFFSKSDYLKAKKNIESDFSLGGLVIYSTEDLKKFNNSYNERMKYDNPLELALD</sequence>
<accession>A0ABU6HRQ8</accession>
<keyword evidence="2" id="KW-1185">Reference proteome</keyword>